<dbReference type="Proteomes" id="UP001461498">
    <property type="component" value="Unassembled WGS sequence"/>
</dbReference>
<dbReference type="GO" id="GO:0005730">
    <property type="term" value="C:nucleolus"/>
    <property type="evidence" value="ECO:0007669"/>
    <property type="project" value="TreeGrafter"/>
</dbReference>
<reference evidence="3 4" key="1">
    <citation type="submission" date="2022-12" db="EMBL/GenBank/DDBJ databases">
        <title>Chromosome-level genome assembly of true bugs.</title>
        <authorList>
            <person name="Ma L."/>
            <person name="Li H."/>
        </authorList>
    </citation>
    <scope>NUCLEOTIDE SEQUENCE [LARGE SCALE GENOMIC DNA]</scope>
    <source>
        <strain evidence="3">Lab_2022b</strain>
    </source>
</reference>
<feature type="region of interest" description="Disordered" evidence="1">
    <location>
        <begin position="171"/>
        <end position="237"/>
    </location>
</feature>
<comment type="caution">
    <text evidence="3">The sequence shown here is derived from an EMBL/GenBank/DDBJ whole genome shotgun (WGS) entry which is preliminary data.</text>
</comment>
<evidence type="ECO:0000313" key="3">
    <source>
        <dbReference type="EMBL" id="KAK9506535.1"/>
    </source>
</evidence>
<dbReference type="Pfam" id="PF01585">
    <property type="entry name" value="G-patch"/>
    <property type="match status" value="1"/>
</dbReference>
<dbReference type="GO" id="GO:0003676">
    <property type="term" value="F:nucleic acid binding"/>
    <property type="evidence" value="ECO:0007669"/>
    <property type="project" value="InterPro"/>
</dbReference>
<proteinExistence type="predicted"/>
<dbReference type="PANTHER" id="PTHR23149">
    <property type="entry name" value="G PATCH DOMAIN CONTAINING PROTEIN"/>
    <property type="match status" value="1"/>
</dbReference>
<protein>
    <recommendedName>
        <fullName evidence="2">G-patch domain-containing protein</fullName>
    </recommendedName>
</protein>
<organism evidence="3 4">
    <name type="scientific">Rhynocoris fuscipes</name>
    <dbReference type="NCBI Taxonomy" id="488301"/>
    <lineage>
        <taxon>Eukaryota</taxon>
        <taxon>Metazoa</taxon>
        <taxon>Ecdysozoa</taxon>
        <taxon>Arthropoda</taxon>
        <taxon>Hexapoda</taxon>
        <taxon>Insecta</taxon>
        <taxon>Pterygota</taxon>
        <taxon>Neoptera</taxon>
        <taxon>Paraneoptera</taxon>
        <taxon>Hemiptera</taxon>
        <taxon>Heteroptera</taxon>
        <taxon>Panheteroptera</taxon>
        <taxon>Cimicomorpha</taxon>
        <taxon>Reduviidae</taxon>
        <taxon>Harpactorinae</taxon>
        <taxon>Harpactorini</taxon>
        <taxon>Rhynocoris</taxon>
    </lineage>
</organism>
<dbReference type="SMART" id="SM00443">
    <property type="entry name" value="G_patch"/>
    <property type="match status" value="1"/>
</dbReference>
<dbReference type="AlphaFoldDB" id="A0AAW1DDR6"/>
<gene>
    <name evidence="3" type="ORF">O3M35_008455</name>
</gene>
<dbReference type="PANTHER" id="PTHR23149:SF27">
    <property type="entry name" value="PIN2_TERF1-INTERACTING TELOMERASE INHIBITOR 1"/>
    <property type="match status" value="1"/>
</dbReference>
<sequence>MSMLAEKRQKKSWILNPRSTAWTCDSNKFGQKMLEKMGWTPGKGLGVNEQGMVDILRVKIKNDFKGLGCDKKVEDWIKTQEDFNNLLGELGADGDDQKVGKQSLEERSKSIKSRVHYHKFARGKDLSRYSSDDLKSILGVNTDDMSNTKESNVYDIDSKYENFEKRAIITSGNEQLEMKGEEEVLDESNRKRKKKKNKLKTFNMQAENDSIEKSNADENLESVSVSKKRRKKKKNED</sequence>
<evidence type="ECO:0000313" key="4">
    <source>
        <dbReference type="Proteomes" id="UP001461498"/>
    </source>
</evidence>
<dbReference type="EMBL" id="JAPXFL010000005">
    <property type="protein sequence ID" value="KAK9506535.1"/>
    <property type="molecule type" value="Genomic_DNA"/>
</dbReference>
<dbReference type="PROSITE" id="PS50174">
    <property type="entry name" value="G_PATCH"/>
    <property type="match status" value="1"/>
</dbReference>
<keyword evidence="4" id="KW-1185">Reference proteome</keyword>
<feature type="domain" description="G-patch" evidence="2">
    <location>
        <begin position="26"/>
        <end position="72"/>
    </location>
</feature>
<dbReference type="InterPro" id="IPR050656">
    <property type="entry name" value="PINX1"/>
</dbReference>
<evidence type="ECO:0000256" key="1">
    <source>
        <dbReference type="SAM" id="MobiDB-lite"/>
    </source>
</evidence>
<feature type="compositionally biased region" description="Basic residues" evidence="1">
    <location>
        <begin position="190"/>
        <end position="199"/>
    </location>
</feature>
<name>A0AAW1DDR6_9HEMI</name>
<dbReference type="GO" id="GO:0010521">
    <property type="term" value="F:telomerase inhibitor activity"/>
    <property type="evidence" value="ECO:0007669"/>
    <property type="project" value="TreeGrafter"/>
</dbReference>
<evidence type="ECO:0000259" key="2">
    <source>
        <dbReference type="PROSITE" id="PS50174"/>
    </source>
</evidence>
<dbReference type="InterPro" id="IPR000467">
    <property type="entry name" value="G_patch_dom"/>
</dbReference>
<feature type="compositionally biased region" description="Basic residues" evidence="1">
    <location>
        <begin position="226"/>
        <end position="237"/>
    </location>
</feature>
<accession>A0AAW1DDR6</accession>